<evidence type="ECO:0000313" key="3">
    <source>
        <dbReference type="Proteomes" id="UP000051861"/>
    </source>
</evidence>
<sequence length="138" mass="15618">MFHGWQASPEDLSQKAEELGLSSTPPPLPLSTLRQAQDGDSSTPLTIPEQRSKGAKSNRKVKRGTKVESSSNSQLNRILKTLFPYQQSQQLERRRAIKNHSFKERKFSSAYKKTRAPPKAGLLNFLILKIEVRKLFAL</sequence>
<name>A0A0S7XN95_UNCSA</name>
<gene>
    <name evidence="2" type="ORF">AMJ44_13680</name>
</gene>
<protein>
    <submittedName>
        <fullName evidence="2">Uncharacterized protein</fullName>
    </submittedName>
</protein>
<organism evidence="2 3">
    <name type="scientific">candidate division WOR-1 bacterium DG_54_3</name>
    <dbReference type="NCBI Taxonomy" id="1703775"/>
    <lineage>
        <taxon>Bacteria</taxon>
        <taxon>Bacillati</taxon>
        <taxon>Saganbacteria</taxon>
    </lineage>
</organism>
<dbReference type="EMBL" id="LIZX01000209">
    <property type="protein sequence ID" value="KPJ63950.1"/>
    <property type="molecule type" value="Genomic_DNA"/>
</dbReference>
<feature type="compositionally biased region" description="Basic residues" evidence="1">
    <location>
        <begin position="53"/>
        <end position="64"/>
    </location>
</feature>
<feature type="compositionally biased region" description="Polar residues" evidence="1">
    <location>
        <begin position="34"/>
        <end position="45"/>
    </location>
</feature>
<reference evidence="2 3" key="1">
    <citation type="journal article" date="2015" name="Microbiome">
        <title>Genomic resolution of linkages in carbon, nitrogen, and sulfur cycling among widespread estuary sediment bacteria.</title>
        <authorList>
            <person name="Baker B.J."/>
            <person name="Lazar C.S."/>
            <person name="Teske A.P."/>
            <person name="Dick G.J."/>
        </authorList>
    </citation>
    <scope>NUCLEOTIDE SEQUENCE [LARGE SCALE GENOMIC DNA]</scope>
    <source>
        <strain evidence="2">DG_54_3</strain>
    </source>
</reference>
<dbReference type="Proteomes" id="UP000051861">
    <property type="component" value="Unassembled WGS sequence"/>
</dbReference>
<evidence type="ECO:0000256" key="1">
    <source>
        <dbReference type="SAM" id="MobiDB-lite"/>
    </source>
</evidence>
<dbReference type="AlphaFoldDB" id="A0A0S7XN95"/>
<evidence type="ECO:0000313" key="2">
    <source>
        <dbReference type="EMBL" id="KPJ63950.1"/>
    </source>
</evidence>
<accession>A0A0S7XN95</accession>
<proteinExistence type="predicted"/>
<comment type="caution">
    <text evidence="2">The sequence shown here is derived from an EMBL/GenBank/DDBJ whole genome shotgun (WGS) entry which is preliminary data.</text>
</comment>
<feature type="region of interest" description="Disordered" evidence="1">
    <location>
        <begin position="1"/>
        <end position="73"/>
    </location>
</feature>